<reference evidence="4" key="2">
    <citation type="submission" date="2015-01" db="EMBL/GenBank/DDBJ databases">
        <title>Evolutionary Origins and Diversification of the Mycorrhizal Mutualists.</title>
        <authorList>
            <consortium name="DOE Joint Genome Institute"/>
            <consortium name="Mycorrhizal Genomics Consortium"/>
            <person name="Kohler A."/>
            <person name="Kuo A."/>
            <person name="Nagy L.G."/>
            <person name="Floudas D."/>
            <person name="Copeland A."/>
            <person name="Barry K.W."/>
            <person name="Cichocki N."/>
            <person name="Veneault-Fourrey C."/>
            <person name="LaButti K."/>
            <person name="Lindquist E.A."/>
            <person name="Lipzen A."/>
            <person name="Lundell T."/>
            <person name="Morin E."/>
            <person name="Murat C."/>
            <person name="Riley R."/>
            <person name="Ohm R."/>
            <person name="Sun H."/>
            <person name="Tunlid A."/>
            <person name="Henrissat B."/>
            <person name="Grigoriev I.V."/>
            <person name="Hibbett D.S."/>
            <person name="Martin F."/>
        </authorList>
    </citation>
    <scope>NUCLEOTIDE SEQUENCE [LARGE SCALE GENOMIC DNA]</scope>
    <source>
        <strain evidence="4">Marx 270</strain>
    </source>
</reference>
<dbReference type="Pfam" id="PF04910">
    <property type="entry name" value="Tcf25"/>
    <property type="match status" value="1"/>
</dbReference>
<proteinExistence type="predicted"/>
<dbReference type="HOGENOM" id="CLU_008321_2_0_1"/>
<name>A0A0C3PR49_PISTI</name>
<dbReference type="OrthoDB" id="205993at2759"/>
<sequence length="803" mass="89194">MAPRLSKRQQREQEELVALASSRPELARSDSHVSTDDQPVVAPATKSGFAALFAPDDEPESPDEGNEENLPVSSKSRKPKKKRKKATKPNASTDNQLPDKSGASSSHLAVKSKPATAKKNKGKKKDDIDDVDKALAELSVRYPDLKSISNAPSDERTSALASLLSVSLAHLDAESELRKFFGSRAVTAAESSGSGHSQSHRRRRGMPSSALRAQLTRPDRSWSLTKPREGLSLRSLTEAETAGKTRRGPAYPGKWWTVEYTRRYKGATRDFIRAVRSGAPDAMWGVLHTMPWQADTLLQLGEIYRHREEYSTAVEHVSRAIFAYERAFLGTFSFTTGVNRLDFDFVENRPFFLAIHQQVIDLQRRGCPRAAFEHARLLFSLEPLTDPHGALLHLDFLSVKAGIGDWLLDVWKVYQSRHGAIEEGTEYMDPSVLPGWVYARALLLRMEEKVKRDRGEDVEEESTEILKQAISAYPSVVPLLADKCEISLSVDIRSHIEFRIRTDNLGLSAAESVLHLLSHIYAIRSASLWKLPDLSSWLASTASSLLPNLSSKRAHPFRERFLRTFDSDHLRYSVYRHIIVLQQTHAQEQYRILTAFIPRGVLTSHEYACDPLPPPTARSSYDAKFFEGAEDLASLRSSYRRTRAEERQLERLVPDAAVREQLMALFERLPGLAAQAPGGVVQFVQALAQMGDEAIDELLMGGLMAQEDPAPEAEQQHLGAMPGGMPDDDDGVDDIVPMGPAHEFEATEVANVDDEADEAEAAVPLPLRVVRNLLSRLWGGTGEAQESSDDDAESVVRDDDGVD</sequence>
<dbReference type="InParanoid" id="A0A0C3PR49"/>
<accession>A0A0C3PR49</accession>
<feature type="region of interest" description="Disordered" evidence="2">
    <location>
        <begin position="1"/>
        <end position="128"/>
    </location>
</feature>
<keyword evidence="1" id="KW-0802">TPR repeat</keyword>
<protein>
    <submittedName>
        <fullName evidence="3">Uncharacterized protein</fullName>
    </submittedName>
</protein>
<dbReference type="GO" id="GO:1990112">
    <property type="term" value="C:RQC complex"/>
    <property type="evidence" value="ECO:0007669"/>
    <property type="project" value="TreeGrafter"/>
</dbReference>
<evidence type="ECO:0000256" key="2">
    <source>
        <dbReference type="SAM" id="MobiDB-lite"/>
    </source>
</evidence>
<organism evidence="3 4">
    <name type="scientific">Pisolithus tinctorius Marx 270</name>
    <dbReference type="NCBI Taxonomy" id="870435"/>
    <lineage>
        <taxon>Eukaryota</taxon>
        <taxon>Fungi</taxon>
        <taxon>Dikarya</taxon>
        <taxon>Basidiomycota</taxon>
        <taxon>Agaricomycotina</taxon>
        <taxon>Agaricomycetes</taxon>
        <taxon>Agaricomycetidae</taxon>
        <taxon>Boletales</taxon>
        <taxon>Sclerodermatineae</taxon>
        <taxon>Pisolithaceae</taxon>
        <taxon>Pisolithus</taxon>
    </lineage>
</organism>
<feature type="region of interest" description="Disordered" evidence="2">
    <location>
        <begin position="188"/>
        <end position="225"/>
    </location>
</feature>
<evidence type="ECO:0000313" key="4">
    <source>
        <dbReference type="Proteomes" id="UP000054217"/>
    </source>
</evidence>
<dbReference type="InterPro" id="IPR006994">
    <property type="entry name" value="TCF25/Rqc1"/>
</dbReference>
<feature type="compositionally biased region" description="Polar residues" evidence="2">
    <location>
        <begin position="93"/>
        <end position="107"/>
    </location>
</feature>
<gene>
    <name evidence="3" type="ORF">M404DRAFT_994253</name>
</gene>
<evidence type="ECO:0000256" key="1">
    <source>
        <dbReference type="PROSITE-ProRule" id="PRU00339"/>
    </source>
</evidence>
<feature type="repeat" description="TPR" evidence="1">
    <location>
        <begin position="294"/>
        <end position="327"/>
    </location>
</feature>
<dbReference type="Proteomes" id="UP000054217">
    <property type="component" value="Unassembled WGS sequence"/>
</dbReference>
<dbReference type="EMBL" id="KN831949">
    <property type="protein sequence ID" value="KIO11506.1"/>
    <property type="molecule type" value="Genomic_DNA"/>
</dbReference>
<evidence type="ECO:0000313" key="3">
    <source>
        <dbReference type="EMBL" id="KIO11506.1"/>
    </source>
</evidence>
<dbReference type="InterPro" id="IPR019734">
    <property type="entry name" value="TPR_rpt"/>
</dbReference>
<dbReference type="PANTHER" id="PTHR22684:SF0">
    <property type="entry name" value="RIBOSOME QUALITY CONTROL COMPLEX SUBUNIT TCF25"/>
    <property type="match status" value="1"/>
</dbReference>
<dbReference type="STRING" id="870435.A0A0C3PR49"/>
<feature type="compositionally biased region" description="Basic and acidic residues" evidence="2">
    <location>
        <begin position="25"/>
        <end position="35"/>
    </location>
</feature>
<feature type="compositionally biased region" description="Basic residues" evidence="2">
    <location>
        <begin position="75"/>
        <end position="87"/>
    </location>
</feature>
<feature type="compositionally biased region" description="Basic and acidic residues" evidence="2">
    <location>
        <begin position="794"/>
        <end position="803"/>
    </location>
</feature>
<dbReference type="AlphaFoldDB" id="A0A0C3PR49"/>
<dbReference type="PANTHER" id="PTHR22684">
    <property type="entry name" value="NULP1-RELATED"/>
    <property type="match status" value="1"/>
</dbReference>
<feature type="region of interest" description="Disordered" evidence="2">
    <location>
        <begin position="780"/>
        <end position="803"/>
    </location>
</feature>
<dbReference type="FunCoup" id="A0A0C3PR49">
    <property type="interactions" value="469"/>
</dbReference>
<reference evidence="3 4" key="1">
    <citation type="submission" date="2014-04" db="EMBL/GenBank/DDBJ databases">
        <authorList>
            <consortium name="DOE Joint Genome Institute"/>
            <person name="Kuo A."/>
            <person name="Kohler A."/>
            <person name="Costa M.D."/>
            <person name="Nagy L.G."/>
            <person name="Floudas D."/>
            <person name="Copeland A."/>
            <person name="Barry K.W."/>
            <person name="Cichocki N."/>
            <person name="Veneault-Fourrey C."/>
            <person name="LaButti K."/>
            <person name="Lindquist E.A."/>
            <person name="Lipzen A."/>
            <person name="Lundell T."/>
            <person name="Morin E."/>
            <person name="Murat C."/>
            <person name="Sun H."/>
            <person name="Tunlid A."/>
            <person name="Henrissat B."/>
            <person name="Grigoriev I.V."/>
            <person name="Hibbett D.S."/>
            <person name="Martin F."/>
            <person name="Nordberg H.P."/>
            <person name="Cantor M.N."/>
            <person name="Hua S.X."/>
        </authorList>
    </citation>
    <scope>NUCLEOTIDE SEQUENCE [LARGE SCALE GENOMIC DNA]</scope>
    <source>
        <strain evidence="3 4">Marx 270</strain>
    </source>
</reference>
<dbReference type="GO" id="GO:0072344">
    <property type="term" value="P:rescue of stalled ribosome"/>
    <property type="evidence" value="ECO:0007669"/>
    <property type="project" value="TreeGrafter"/>
</dbReference>
<keyword evidence="4" id="KW-1185">Reference proteome</keyword>
<dbReference type="GO" id="GO:1990116">
    <property type="term" value="P:ribosome-associated ubiquitin-dependent protein catabolic process"/>
    <property type="evidence" value="ECO:0007669"/>
    <property type="project" value="TreeGrafter"/>
</dbReference>
<dbReference type="PROSITE" id="PS50005">
    <property type="entry name" value="TPR"/>
    <property type="match status" value="1"/>
</dbReference>
<feature type="compositionally biased region" description="Acidic residues" evidence="2">
    <location>
        <begin position="55"/>
        <end position="67"/>
    </location>
</feature>